<organism evidence="2 3">
    <name type="scientific">Triparma laevis f. longispina</name>
    <dbReference type="NCBI Taxonomy" id="1714387"/>
    <lineage>
        <taxon>Eukaryota</taxon>
        <taxon>Sar</taxon>
        <taxon>Stramenopiles</taxon>
        <taxon>Ochrophyta</taxon>
        <taxon>Bolidophyceae</taxon>
        <taxon>Parmales</taxon>
        <taxon>Triparmaceae</taxon>
        <taxon>Triparma</taxon>
    </lineage>
</organism>
<name>A0A9W7AS46_9STRA</name>
<gene>
    <name evidence="2" type="ORF">TrLO_g1022</name>
</gene>
<evidence type="ECO:0000256" key="1">
    <source>
        <dbReference type="SAM" id="SignalP"/>
    </source>
</evidence>
<feature type="chain" id="PRO_5040956712" description="1-alkyl-2-acetylglycerophosphocholine esterase" evidence="1">
    <location>
        <begin position="29"/>
        <end position="706"/>
    </location>
</feature>
<dbReference type="InterPro" id="IPR029058">
    <property type="entry name" value="AB_hydrolase_fold"/>
</dbReference>
<feature type="signal peptide" evidence="1">
    <location>
        <begin position="1"/>
        <end position="28"/>
    </location>
</feature>
<dbReference type="CDD" id="cd11576">
    <property type="entry name" value="GH99_GH71_like_2"/>
    <property type="match status" value="1"/>
</dbReference>
<protein>
    <recommendedName>
        <fullName evidence="4">1-alkyl-2-acetylglycerophosphocholine esterase</fullName>
    </recommendedName>
</protein>
<reference evidence="3" key="1">
    <citation type="journal article" date="2023" name="Commun. Biol.">
        <title>Genome analysis of Parmales, the sister group of diatoms, reveals the evolutionary specialization of diatoms from phago-mixotrophs to photoautotrophs.</title>
        <authorList>
            <person name="Ban H."/>
            <person name="Sato S."/>
            <person name="Yoshikawa S."/>
            <person name="Yamada K."/>
            <person name="Nakamura Y."/>
            <person name="Ichinomiya M."/>
            <person name="Sato N."/>
            <person name="Blanc-Mathieu R."/>
            <person name="Endo H."/>
            <person name="Kuwata A."/>
            <person name="Ogata H."/>
        </authorList>
    </citation>
    <scope>NUCLEOTIDE SEQUENCE [LARGE SCALE GENOMIC DNA]</scope>
    <source>
        <strain evidence="3">NIES 3700</strain>
    </source>
</reference>
<dbReference type="Gene3D" id="3.20.20.80">
    <property type="entry name" value="Glycosidases"/>
    <property type="match status" value="1"/>
</dbReference>
<dbReference type="OrthoDB" id="41851at2759"/>
<evidence type="ECO:0008006" key="4">
    <source>
        <dbReference type="Google" id="ProtNLM"/>
    </source>
</evidence>
<evidence type="ECO:0000313" key="3">
    <source>
        <dbReference type="Proteomes" id="UP001165122"/>
    </source>
</evidence>
<keyword evidence="3" id="KW-1185">Reference proteome</keyword>
<accession>A0A9W7AS46</accession>
<proteinExistence type="predicted"/>
<dbReference type="SUPFAM" id="SSF53474">
    <property type="entry name" value="alpha/beta-Hydrolases"/>
    <property type="match status" value="1"/>
</dbReference>
<dbReference type="EMBL" id="BRXW01000672">
    <property type="protein sequence ID" value="GMH73374.1"/>
    <property type="molecule type" value="Genomic_DNA"/>
</dbReference>
<dbReference type="AlphaFoldDB" id="A0A9W7AS46"/>
<comment type="caution">
    <text evidence="2">The sequence shown here is derived from an EMBL/GenBank/DDBJ whole genome shotgun (WGS) entry which is preliminary data.</text>
</comment>
<dbReference type="Proteomes" id="UP001165122">
    <property type="component" value="Unassembled WGS sequence"/>
</dbReference>
<sequence>MPPPQLFPTTTTPILLLLSLSLVFSTNASRAGQLSPDPSSLTGKLLFGYQGWFDAENSGSPRDSWVHWSCGAPSATTATFDLFPEMTEYEDTFKTTELLSRSSSDAMSLFSSWSASTTALHFKWMQDYNIDGVFVQRFVSELAGGNNQQGDDILVNAIKSAESTGRTITLMYDVSGASEETWASDISRDWNHVMTDLNATASLSWQYHNGAPVLAVWGLGFTDHPGTAESSLQFLSDLRTLAPVTIVGGVPTHWSSSDGDSKPGYEDFYKALDVVSPWLVGRFKDEDSFDEYYTNVFLNDAAELKTLNISYSPVIFPGFSWSNLMRNTGQGDDSDVINAIPRNGGRFWTHQAEAFAGMDDTPLFIYGAMFDEVDEGTAMLKIVSQKEDTPAEPAEFLYLSCDGEDLPSDFYLQLAGDFTGWMDRLGEYKSEVEVLRSERVWSKEERSDHLDRAKDLALKKLRAVEWKMEQGREKDINLSPPPACYTIPVPASQDGSTICSTSHYVCPPDTTSAAARNELVFFLGGTGYEPPSEELIPFYLHAQSLGFHVVSPCYDNLDRSIEHDCGDSSDPMCFENERNEKMYDAGGIIPRTLDLLQTLADGDGDHSGEGWTEFLSSDSSAIVSSKAVVSGHSQGAGFAAFWAKAQEFLGVTMLGGVADAINADNAAPRWISDPSVTSNDKIYGLGNTRGFTCPKWKITWDGPAAL</sequence>
<keyword evidence="1" id="KW-0732">Signal</keyword>
<evidence type="ECO:0000313" key="2">
    <source>
        <dbReference type="EMBL" id="GMH73374.1"/>
    </source>
</evidence>